<evidence type="ECO:0000256" key="13">
    <source>
        <dbReference type="ARBA" id="ARBA00048751"/>
    </source>
</evidence>
<comment type="catalytic activity">
    <reaction evidence="13">
        <text>a 1-acyl-sn-glycero-3-phosphate + a 1,2-diacyl-sn-glycero-3-phospho-(1'-sn-glycerol) = 1-acyl-sn-glycero-3-phospho-(1'-sn-glycerol) + a 1,2-diacyl-sn-glycero-3-phosphate</text>
        <dbReference type="Rhea" id="RHEA:67748"/>
        <dbReference type="ChEBI" id="CHEBI:57970"/>
        <dbReference type="ChEBI" id="CHEBI:58608"/>
        <dbReference type="ChEBI" id="CHEBI:64716"/>
        <dbReference type="ChEBI" id="CHEBI:64840"/>
    </reaction>
    <physiologicalReaction direction="left-to-right" evidence="13">
        <dbReference type="Rhea" id="RHEA:67749"/>
    </physiologicalReaction>
    <physiologicalReaction direction="right-to-left" evidence="13">
        <dbReference type="Rhea" id="RHEA:67750"/>
    </physiologicalReaction>
</comment>
<keyword evidence="19" id="KW-1185">Reference proteome</keyword>
<evidence type="ECO:0000256" key="12">
    <source>
        <dbReference type="ARBA" id="ARBA00048255"/>
    </source>
</evidence>
<comment type="catalytic activity">
    <reaction evidence="11">
        <text>1'-[1,2-diacyl-sn-glycero-3-phospho],3'-[1-acyl-sn-glycero-3-phospho]-glycerol + a 1,2-diacyl-sn-glycero-3-phosphocholine = a cardiolipin + a 1-acyl-sn-glycero-3-phosphocholine</text>
        <dbReference type="Rhea" id="RHEA:33731"/>
        <dbReference type="ChEBI" id="CHEBI:57643"/>
        <dbReference type="ChEBI" id="CHEBI:58168"/>
        <dbReference type="ChEBI" id="CHEBI:62237"/>
        <dbReference type="ChEBI" id="CHEBI:64743"/>
    </reaction>
    <physiologicalReaction direction="left-to-right" evidence="11">
        <dbReference type="Rhea" id="RHEA:33732"/>
    </physiologicalReaction>
    <physiologicalReaction direction="right-to-left" evidence="11">
        <dbReference type="Rhea" id="RHEA:33733"/>
    </physiologicalReaction>
</comment>
<dbReference type="GO" id="GO:0047184">
    <property type="term" value="F:1-acylglycerophosphocholine O-acyltransferase activity"/>
    <property type="evidence" value="ECO:0007669"/>
    <property type="project" value="TreeGrafter"/>
</dbReference>
<organism evidence="18">
    <name type="scientific">Oikopleura dioica</name>
    <name type="common">Tunicate</name>
    <dbReference type="NCBI Taxonomy" id="34765"/>
    <lineage>
        <taxon>Eukaryota</taxon>
        <taxon>Metazoa</taxon>
        <taxon>Chordata</taxon>
        <taxon>Tunicata</taxon>
        <taxon>Appendicularia</taxon>
        <taxon>Copelata</taxon>
        <taxon>Oikopleuridae</taxon>
        <taxon>Oikopleura</taxon>
    </lineage>
</organism>
<evidence type="ECO:0000256" key="6">
    <source>
        <dbReference type="ARBA" id="ARBA00023098"/>
    </source>
</evidence>
<dbReference type="Proteomes" id="UP000001307">
    <property type="component" value="Unassembled WGS sequence"/>
</dbReference>
<dbReference type="GO" id="GO:0005743">
    <property type="term" value="C:mitochondrial inner membrane"/>
    <property type="evidence" value="ECO:0007669"/>
    <property type="project" value="UniProtKB-SubCell"/>
</dbReference>
<dbReference type="AlphaFoldDB" id="E4WZU5"/>
<gene>
    <name evidence="18" type="ORF">GSOID_T00013460001</name>
</gene>
<keyword evidence="7" id="KW-0496">Mitochondrion</keyword>
<dbReference type="EMBL" id="FN653019">
    <property type="protein sequence ID" value="CBY22691.1"/>
    <property type="molecule type" value="Genomic_DNA"/>
</dbReference>
<evidence type="ECO:0000256" key="11">
    <source>
        <dbReference type="ARBA" id="ARBA00047906"/>
    </source>
</evidence>
<comment type="subcellular location">
    <subcellularLocation>
        <location evidence="1">Mitochondrion inner membrane</location>
        <topology evidence="1">Peripheral membrane protein</topology>
        <orientation evidence="1">Intermembrane side</orientation>
    </subcellularLocation>
    <subcellularLocation>
        <location evidence="10">Mitochondrion outer membrane</location>
        <topology evidence="10">Peripheral membrane protein</topology>
        <orientation evidence="10">Intermembrane side</orientation>
    </subcellularLocation>
</comment>
<dbReference type="CDD" id="cd07989">
    <property type="entry name" value="LPLAT_AGPAT-like"/>
    <property type="match status" value="1"/>
</dbReference>
<evidence type="ECO:0000256" key="4">
    <source>
        <dbReference type="ARBA" id="ARBA00022787"/>
    </source>
</evidence>
<keyword evidence="5" id="KW-0999">Mitochondrion inner membrane</keyword>
<evidence type="ECO:0000256" key="7">
    <source>
        <dbReference type="ARBA" id="ARBA00023128"/>
    </source>
</evidence>
<evidence type="ECO:0000256" key="8">
    <source>
        <dbReference type="ARBA" id="ARBA00023136"/>
    </source>
</evidence>
<comment type="catalytic activity">
    <reaction evidence="12">
        <text>1-hexadecanoyl-2-(9Z,12Z-octadecadienoyl)-sn-glycero-3-phosphocholine + 1-hexadecanoyl-sn-glycero-3-phosphocholine = 2-(9Z,12Z-octadecadienoyl)-sn-glycero-3-phosphocholine + 1,2-dihexadecanoyl-sn-glycero-3-phosphocholine</text>
        <dbReference type="Rhea" id="RHEA:68988"/>
        <dbReference type="ChEBI" id="CHEBI:72998"/>
        <dbReference type="ChEBI" id="CHEBI:72999"/>
        <dbReference type="ChEBI" id="CHEBI:73002"/>
        <dbReference type="ChEBI" id="CHEBI:76084"/>
    </reaction>
    <physiologicalReaction direction="left-to-right" evidence="12">
        <dbReference type="Rhea" id="RHEA:68989"/>
    </physiologicalReaction>
    <physiologicalReaction direction="right-to-left" evidence="12">
        <dbReference type="Rhea" id="RHEA:68990"/>
    </physiologicalReaction>
</comment>
<evidence type="ECO:0000256" key="10">
    <source>
        <dbReference type="ARBA" id="ARBA00024323"/>
    </source>
</evidence>
<feature type="domain" description="Phospholipid/glycerol acyltransferase" evidence="17">
    <location>
        <begin position="15"/>
        <end position="120"/>
    </location>
</feature>
<dbReference type="PANTHER" id="PTHR12497">
    <property type="entry name" value="TAZ PROTEIN TAFAZZIN"/>
    <property type="match status" value="1"/>
</dbReference>
<keyword evidence="4" id="KW-1000">Mitochondrion outer membrane</keyword>
<keyword evidence="8" id="KW-0472">Membrane</keyword>
<name>E4WZU5_OIKDI</name>
<sequence length="237" mass="28233">MIWSSLPYSFHFKWMKHRWVLGSADICFHKFLDSPLKTKFLTWFFTAGKTIPVTHGTGIYQDAIDFAIERLKRNEWVHLYPEGQVNKHHEWLRFYMGIGRMVLENYPKVPTLLPIAHIGMDKVYPPWGPNRYKWSTENPITIIVGDPLDLTSLVEELKVKYTDELDQILAITNHLQDIIYKMRLEVEKVHLERLMELRPDQVEEFEAALVPYYRPKDKTDLFYKIYPDYPRTSKTNK</sequence>
<proteinExistence type="inferred from homology"/>
<dbReference type="OrthoDB" id="193467at2759"/>
<dbReference type="PANTHER" id="PTHR12497:SF0">
    <property type="entry name" value="TAFAZZIN"/>
    <property type="match status" value="1"/>
</dbReference>
<keyword evidence="3" id="KW-0808">Transferase</keyword>
<reference evidence="18" key="1">
    <citation type="journal article" date="2010" name="Science">
        <title>Plasticity of animal genome architecture unmasked by rapid evolution of a pelagic tunicate.</title>
        <authorList>
            <person name="Denoeud F."/>
            <person name="Henriet S."/>
            <person name="Mungpakdee S."/>
            <person name="Aury J.M."/>
            <person name="Da Silva C."/>
            <person name="Brinkmann H."/>
            <person name="Mikhaleva J."/>
            <person name="Olsen L.C."/>
            <person name="Jubin C."/>
            <person name="Canestro C."/>
            <person name="Bouquet J.M."/>
            <person name="Danks G."/>
            <person name="Poulain J."/>
            <person name="Campsteijn C."/>
            <person name="Adamski M."/>
            <person name="Cross I."/>
            <person name="Yadetie F."/>
            <person name="Muffato M."/>
            <person name="Louis A."/>
            <person name="Butcher S."/>
            <person name="Tsagkogeorga G."/>
            <person name="Konrad A."/>
            <person name="Singh S."/>
            <person name="Jensen M.F."/>
            <person name="Cong E.H."/>
            <person name="Eikeseth-Otteraa H."/>
            <person name="Noel B."/>
            <person name="Anthouard V."/>
            <person name="Porcel B.M."/>
            <person name="Kachouri-Lafond R."/>
            <person name="Nishino A."/>
            <person name="Ugolini M."/>
            <person name="Chourrout P."/>
            <person name="Nishida H."/>
            <person name="Aasland R."/>
            <person name="Huzurbazar S."/>
            <person name="Westhof E."/>
            <person name="Delsuc F."/>
            <person name="Lehrach H."/>
            <person name="Reinhardt R."/>
            <person name="Weissenbach J."/>
            <person name="Roy S.W."/>
            <person name="Artiguenave F."/>
            <person name="Postlethwait J.H."/>
            <person name="Manak J.R."/>
            <person name="Thompson E.M."/>
            <person name="Jaillon O."/>
            <person name="Du Pasquier L."/>
            <person name="Boudinot P."/>
            <person name="Liberles D.A."/>
            <person name="Volff J.N."/>
            <person name="Philippe H."/>
            <person name="Lenhard B."/>
            <person name="Roest Crollius H."/>
            <person name="Wincker P."/>
            <person name="Chourrout D."/>
        </authorList>
    </citation>
    <scope>NUCLEOTIDE SEQUENCE [LARGE SCALE GENOMIC DNA]</scope>
</reference>
<dbReference type="GO" id="GO:0007007">
    <property type="term" value="P:inner mitochondrial membrane organization"/>
    <property type="evidence" value="ECO:0007669"/>
    <property type="project" value="TreeGrafter"/>
</dbReference>
<evidence type="ECO:0000256" key="2">
    <source>
        <dbReference type="ARBA" id="ARBA00010524"/>
    </source>
</evidence>
<evidence type="ECO:0000256" key="9">
    <source>
        <dbReference type="ARBA" id="ARBA00023315"/>
    </source>
</evidence>
<evidence type="ECO:0000313" key="19">
    <source>
        <dbReference type="Proteomes" id="UP000001307"/>
    </source>
</evidence>
<dbReference type="InterPro" id="IPR002123">
    <property type="entry name" value="Plipid/glycerol_acylTrfase"/>
</dbReference>
<protein>
    <recommendedName>
        <fullName evidence="16">Tafazzin family protein</fullName>
    </recommendedName>
</protein>
<comment type="catalytic activity">
    <reaction evidence="14">
        <text>1-hexadecanoyl-2-(9Z,12Z-octadecadienoyl)-sn-glycero-3-phospho-(1'-sn-glycerol) + 1-(9Z-octadecenoyl)-sn-glycero-3-phosphate = 1-(9Z)-octadecenoyl-2-(9Z,12Z)-octadecadienoyl-sn-glycero-3-phosphate + 1-hexadecanoyl-sn-glycero-3-phospho-(1'-sn-glycerol)</text>
        <dbReference type="Rhea" id="RHEA:67752"/>
        <dbReference type="ChEBI" id="CHEBI:72840"/>
        <dbReference type="ChEBI" id="CHEBI:74544"/>
        <dbReference type="ChEBI" id="CHEBI:74563"/>
        <dbReference type="ChEBI" id="CHEBI:75158"/>
    </reaction>
    <physiologicalReaction direction="left-to-right" evidence="14">
        <dbReference type="Rhea" id="RHEA:67753"/>
    </physiologicalReaction>
    <physiologicalReaction direction="right-to-left" evidence="14">
        <dbReference type="Rhea" id="RHEA:67754"/>
    </physiologicalReaction>
</comment>
<keyword evidence="6" id="KW-0443">Lipid metabolism</keyword>
<dbReference type="InParanoid" id="E4WZU5"/>
<dbReference type="SMART" id="SM00563">
    <property type="entry name" value="PlsC"/>
    <property type="match status" value="1"/>
</dbReference>
<dbReference type="GO" id="GO:0035965">
    <property type="term" value="P:cardiolipin acyl-chain remodeling"/>
    <property type="evidence" value="ECO:0007669"/>
    <property type="project" value="TreeGrafter"/>
</dbReference>
<evidence type="ECO:0000259" key="17">
    <source>
        <dbReference type="SMART" id="SM00563"/>
    </source>
</evidence>
<evidence type="ECO:0000256" key="14">
    <source>
        <dbReference type="ARBA" id="ARBA00048978"/>
    </source>
</evidence>
<dbReference type="FunCoup" id="E4WZU5">
    <property type="interactions" value="7"/>
</dbReference>
<evidence type="ECO:0000256" key="16">
    <source>
        <dbReference type="RuleBase" id="RU365062"/>
    </source>
</evidence>
<comment type="similarity">
    <text evidence="2 16">Belongs to the taffazin family.</text>
</comment>
<dbReference type="Pfam" id="PF01553">
    <property type="entry name" value="Acyltransferase"/>
    <property type="match status" value="1"/>
</dbReference>
<dbReference type="GO" id="GO:0005741">
    <property type="term" value="C:mitochondrial outer membrane"/>
    <property type="evidence" value="ECO:0007669"/>
    <property type="project" value="UniProtKB-SubCell"/>
</dbReference>
<dbReference type="PRINTS" id="PR00979">
    <property type="entry name" value="TAFAZZIN"/>
</dbReference>
<evidence type="ECO:0000256" key="5">
    <source>
        <dbReference type="ARBA" id="ARBA00022792"/>
    </source>
</evidence>
<evidence type="ECO:0000256" key="1">
    <source>
        <dbReference type="ARBA" id="ARBA00004137"/>
    </source>
</evidence>
<dbReference type="InterPro" id="IPR000872">
    <property type="entry name" value="Tafazzin"/>
</dbReference>
<keyword evidence="9" id="KW-0012">Acyltransferase</keyword>
<accession>E4WZU5</accession>
<evidence type="ECO:0000256" key="15">
    <source>
        <dbReference type="ARBA" id="ARBA00049543"/>
    </source>
</evidence>
<evidence type="ECO:0000256" key="3">
    <source>
        <dbReference type="ARBA" id="ARBA00022679"/>
    </source>
</evidence>
<comment type="catalytic activity">
    <reaction evidence="15">
        <text>1,2-di-(9Z-octadecenoyl)-sn-glycero-3-phosphocholine + 1-hexadecanoyl-sn-glycero-3-phosphocholine = 1-hexadecanoyl-2-(9Z-octadecenoyl)-sn-glycero-3-phosphocholine + 1-(9Z-octadecenoyl)-sn-glycero-3-phosphocholine</text>
        <dbReference type="Rhea" id="RHEA:43816"/>
        <dbReference type="ChEBI" id="CHEBI:28610"/>
        <dbReference type="ChEBI" id="CHEBI:72998"/>
        <dbReference type="ChEBI" id="CHEBI:73001"/>
        <dbReference type="ChEBI" id="CHEBI:74669"/>
    </reaction>
    <physiologicalReaction direction="left-to-right" evidence="15">
        <dbReference type="Rhea" id="RHEA:43817"/>
    </physiologicalReaction>
    <physiologicalReaction direction="right-to-left" evidence="15">
        <dbReference type="Rhea" id="RHEA:43818"/>
    </physiologicalReaction>
</comment>
<evidence type="ECO:0000313" key="18">
    <source>
        <dbReference type="EMBL" id="CBY22691.1"/>
    </source>
</evidence>